<evidence type="ECO:0000313" key="3">
    <source>
        <dbReference type="Proteomes" id="UP001589608"/>
    </source>
</evidence>
<dbReference type="Proteomes" id="UP001589608">
    <property type="component" value="Unassembled WGS sequence"/>
</dbReference>
<dbReference type="InterPro" id="IPR001054">
    <property type="entry name" value="A/G_cyclase"/>
</dbReference>
<comment type="caution">
    <text evidence="2">The sequence shown here is derived from an EMBL/GenBank/DDBJ whole genome shotgun (WGS) entry which is preliminary data.</text>
</comment>
<reference evidence="2 3" key="1">
    <citation type="submission" date="2024-09" db="EMBL/GenBank/DDBJ databases">
        <authorList>
            <person name="Sun Q."/>
            <person name="Mori K."/>
        </authorList>
    </citation>
    <scope>NUCLEOTIDE SEQUENCE [LARGE SCALE GENOMIC DNA]</scope>
    <source>
        <strain evidence="2 3">JCM 3307</strain>
    </source>
</reference>
<feature type="domain" description="Guanylate cyclase" evidence="1">
    <location>
        <begin position="51"/>
        <end position="184"/>
    </location>
</feature>
<name>A0ABV5MQN2_9ACTN</name>
<evidence type="ECO:0000259" key="1">
    <source>
        <dbReference type="PROSITE" id="PS50125"/>
    </source>
</evidence>
<protein>
    <submittedName>
        <fullName evidence="2">Adenylate/guanylate cyclase domain-containing protein</fullName>
    </submittedName>
</protein>
<organism evidence="2 3">
    <name type="scientific">Dactylosporangium vinaceum</name>
    <dbReference type="NCBI Taxonomy" id="53362"/>
    <lineage>
        <taxon>Bacteria</taxon>
        <taxon>Bacillati</taxon>
        <taxon>Actinomycetota</taxon>
        <taxon>Actinomycetes</taxon>
        <taxon>Micromonosporales</taxon>
        <taxon>Micromonosporaceae</taxon>
        <taxon>Dactylosporangium</taxon>
    </lineage>
</organism>
<proteinExistence type="predicted"/>
<evidence type="ECO:0000313" key="2">
    <source>
        <dbReference type="EMBL" id="MFB9451167.1"/>
    </source>
</evidence>
<dbReference type="CDD" id="cd07302">
    <property type="entry name" value="CHD"/>
    <property type="match status" value="1"/>
</dbReference>
<dbReference type="EMBL" id="JBHMCA010000084">
    <property type="protein sequence ID" value="MFB9451167.1"/>
    <property type="molecule type" value="Genomic_DNA"/>
</dbReference>
<accession>A0ABV5MQN2</accession>
<keyword evidence="3" id="KW-1185">Reference proteome</keyword>
<dbReference type="PROSITE" id="PS50125">
    <property type="entry name" value="GUANYLATE_CYCLASE_2"/>
    <property type="match status" value="1"/>
</dbReference>
<sequence length="241" mass="27018">MKSTGTRYSHQDSYTRMVQILNAADVSYVKTDSLPPRERLTFNNGFYAYCSAMFVDIRESSKLPDKYRRPKLAKLYRAYISEVVAVMDGSADCREVNIVGDGVWGVFDTPTTDEIDDVFATSAEVSSAIIMLNYALRRHDYEPIRVGIGLSYGRALVVKAGYSGSGINDIVYMGDVVNQAAKLAAHGNENYGDGRTMVSQIFYQNLKSENQRLLTWSASRHAWHGNIVDSAMEAWFEENCQ</sequence>
<dbReference type="RefSeq" id="WP_223099796.1">
    <property type="nucleotide sequence ID" value="NZ_CP061913.1"/>
</dbReference>
<dbReference type="SUPFAM" id="SSF55073">
    <property type="entry name" value="Nucleotide cyclase"/>
    <property type="match status" value="1"/>
</dbReference>
<gene>
    <name evidence="2" type="ORF">ACFFTR_49570</name>
</gene>
<dbReference type="InterPro" id="IPR029787">
    <property type="entry name" value="Nucleotide_cyclase"/>
</dbReference>
<dbReference type="Gene3D" id="3.30.70.1230">
    <property type="entry name" value="Nucleotide cyclase"/>
    <property type="match status" value="1"/>
</dbReference>
<dbReference type="Pfam" id="PF00211">
    <property type="entry name" value="Guanylate_cyc"/>
    <property type="match status" value="1"/>
</dbReference>